<dbReference type="Proteomes" id="UP000555103">
    <property type="component" value="Unassembled WGS sequence"/>
</dbReference>
<dbReference type="RefSeq" id="WP_183308651.1">
    <property type="nucleotide sequence ID" value="NZ_JACIEP010000017.1"/>
</dbReference>
<evidence type="ECO:0000313" key="1">
    <source>
        <dbReference type="EMBL" id="MBB4037811.1"/>
    </source>
</evidence>
<dbReference type="NCBIfam" id="TIGR04256">
    <property type="entry name" value="GxxExxY"/>
    <property type="match status" value="1"/>
</dbReference>
<keyword evidence="2" id="KW-1185">Reference proteome</keyword>
<proteinExistence type="predicted"/>
<dbReference type="Pfam" id="PF13366">
    <property type="entry name" value="PDDEXK_3"/>
    <property type="match status" value="1"/>
</dbReference>
<dbReference type="AlphaFoldDB" id="A0A840CRZ2"/>
<sequence length="143" mass="16724">MDIKELIKSVINVSSKVHKELGSGLYINIYRECIVNDLKEEGLSVEESKEMPLMYRKLRFNKAYKVDMIIESTLVVGIRPMNIPEEIYWEYIHTYAKHNNSSVGLILDFNVKDFSTGIRIVQRMSPKPVVFPSSYMKYYYGKK</sequence>
<dbReference type="InterPro" id="IPR026350">
    <property type="entry name" value="GxxExxY"/>
</dbReference>
<name>A0A840CRZ2_9BACT</name>
<protein>
    <submittedName>
        <fullName evidence="1">GxxExxY protein</fullName>
    </submittedName>
</protein>
<reference evidence="1 2" key="1">
    <citation type="submission" date="2020-08" db="EMBL/GenBank/DDBJ databases">
        <title>Genomic Encyclopedia of Type Strains, Phase IV (KMG-IV): sequencing the most valuable type-strain genomes for metagenomic binning, comparative biology and taxonomic classification.</title>
        <authorList>
            <person name="Goeker M."/>
        </authorList>
    </citation>
    <scope>NUCLEOTIDE SEQUENCE [LARGE SCALE GENOMIC DNA]</scope>
    <source>
        <strain evidence="1 2">DSM 104969</strain>
    </source>
</reference>
<dbReference type="EMBL" id="JACIEP010000017">
    <property type="protein sequence ID" value="MBB4037811.1"/>
    <property type="molecule type" value="Genomic_DNA"/>
</dbReference>
<accession>A0A840CRZ2</accession>
<gene>
    <name evidence="1" type="ORF">GGR21_003732</name>
</gene>
<evidence type="ECO:0000313" key="2">
    <source>
        <dbReference type="Proteomes" id="UP000555103"/>
    </source>
</evidence>
<comment type="caution">
    <text evidence="1">The sequence shown here is derived from an EMBL/GenBank/DDBJ whole genome shotgun (WGS) entry which is preliminary data.</text>
</comment>
<organism evidence="1 2">
    <name type="scientific">Dysgonomonas hofstadii</name>
    <dbReference type="NCBI Taxonomy" id="637886"/>
    <lineage>
        <taxon>Bacteria</taxon>
        <taxon>Pseudomonadati</taxon>
        <taxon>Bacteroidota</taxon>
        <taxon>Bacteroidia</taxon>
        <taxon>Bacteroidales</taxon>
        <taxon>Dysgonomonadaceae</taxon>
        <taxon>Dysgonomonas</taxon>
    </lineage>
</organism>